<evidence type="ECO:0000313" key="1">
    <source>
        <dbReference type="EMBL" id="EEU33033.1"/>
    </source>
</evidence>
<dbReference type="HOGENOM" id="CLU_085662_0_0_0"/>
<name>C7XQE0_FUSVC</name>
<dbReference type="RefSeq" id="WP_008799897.1">
    <property type="nucleotide sequence ID" value="NC_022196.1"/>
</dbReference>
<dbReference type="EMBL" id="CP003700">
    <property type="protein sequence ID" value="EEU33033.1"/>
    <property type="molecule type" value="Genomic_DNA"/>
</dbReference>
<accession>C7XQE0</accession>
<protein>
    <submittedName>
        <fullName evidence="1">Uncharacterized protein</fullName>
    </submittedName>
</protein>
<reference evidence="1 2" key="1">
    <citation type="submission" date="2013-08" db="EMBL/GenBank/DDBJ databases">
        <title>The Genome Sequence of Fusobacterium sp. 3_1_36A2.</title>
        <authorList>
            <consortium name="The Broad Institute Genome Sequencing Platform"/>
            <person name="Earl A."/>
            <person name="Ward D."/>
            <person name="Feldgarden M."/>
            <person name="Gevers D."/>
            <person name="Strauss J."/>
            <person name="White A."/>
            <person name="Allen-Vercoe E."/>
            <person name="Walker B."/>
            <person name="Young S.K."/>
            <person name="Zeng Q."/>
            <person name="Gargeya S."/>
            <person name="Fitzgerald M."/>
            <person name="Haas B."/>
            <person name="Abouelleil A."/>
            <person name="Alvarado L."/>
            <person name="Arachchi H.M."/>
            <person name="Berlin A.M."/>
            <person name="Chapman S.B."/>
            <person name="Goldberg J."/>
            <person name="Griggs A."/>
            <person name="Gujja S."/>
            <person name="Hansen M."/>
            <person name="Howarth C."/>
            <person name="Imamovic A."/>
            <person name="Larimer J."/>
            <person name="McCowen C."/>
            <person name="Montmayeur A."/>
            <person name="Murphy C."/>
            <person name="Neiman D."/>
            <person name="Pearson M."/>
            <person name="Priest M."/>
            <person name="Roberts A."/>
            <person name="Saif S."/>
            <person name="Shea T."/>
            <person name="Sisk P."/>
            <person name="Sykes S."/>
            <person name="Wortman J."/>
            <person name="Nusbaum C."/>
            <person name="Birren B."/>
        </authorList>
    </citation>
    <scope>NUCLEOTIDE SEQUENCE [LARGE SCALE GENOMIC DNA]</scope>
    <source>
        <strain evidence="1 2">3_1_36A2</strain>
    </source>
</reference>
<dbReference type="Proteomes" id="UP000016231">
    <property type="component" value="Chromosome"/>
</dbReference>
<proteinExistence type="predicted"/>
<organism evidence="1 2">
    <name type="scientific">Fusobacterium vincentii 3_1_36A2</name>
    <dbReference type="NCBI Taxonomy" id="469604"/>
    <lineage>
        <taxon>Bacteria</taxon>
        <taxon>Fusobacteriati</taxon>
        <taxon>Fusobacteriota</taxon>
        <taxon>Fusobacteriia</taxon>
        <taxon>Fusobacteriales</taxon>
        <taxon>Fusobacteriaceae</taxon>
        <taxon>Fusobacterium</taxon>
    </lineage>
</organism>
<dbReference type="STRING" id="469604.HMPREF0946_01106"/>
<dbReference type="KEGG" id="fnc:HMPREF0946_01106"/>
<dbReference type="AlphaFoldDB" id="C7XQE0"/>
<dbReference type="OrthoDB" id="9801684at2"/>
<evidence type="ECO:0000313" key="2">
    <source>
        <dbReference type="Proteomes" id="UP000016231"/>
    </source>
</evidence>
<sequence length="283" mass="34360">MELTLKIIEIIGTFLGLWLILKQLKLNKKDYDSKFTYQKREKAVELAREFEKFIEDSLLIFNLISKTEIVNYMQKLDLDNGKNCLINFDIHELKKFFNDYESNKDKYNILSNIEKIAPQDIYMFMKDYDEDKYTQQKLEYFYSNSFKMFDLKKEIEDLKDKELKMYRLQYNTDLPFFMGSMFNDIYLLFTDNLNRLEYFSMNFIADIADDNIVYYSLHQVFLSYVEICYFHIAEMNSKGAKDKYYTNMIELYKKWKKRYLEAVEKENKAKETINNVDINHTKI</sequence>
<gene>
    <name evidence="1" type="ORF">HMPREF0946_01106</name>
</gene>